<dbReference type="Pfam" id="PF13581">
    <property type="entry name" value="HATPase_c_2"/>
    <property type="match status" value="1"/>
</dbReference>
<gene>
    <name evidence="3" type="ORF">BC793_101432</name>
</gene>
<dbReference type="PANTHER" id="PTHR35526:SF3">
    <property type="entry name" value="ANTI-SIGMA-F FACTOR RSBW"/>
    <property type="match status" value="1"/>
</dbReference>
<comment type="caution">
    <text evidence="3">The sequence shown here is derived from an EMBL/GenBank/DDBJ whole genome shotgun (WGS) entry which is preliminary data.</text>
</comment>
<feature type="domain" description="STAS" evidence="2">
    <location>
        <begin position="14"/>
        <end position="111"/>
    </location>
</feature>
<dbReference type="InterPro" id="IPR036513">
    <property type="entry name" value="STAS_dom_sf"/>
</dbReference>
<name>A0A316FVH4_9ACTN</name>
<dbReference type="RefSeq" id="WP_109588804.1">
    <property type="nucleotide sequence ID" value="NZ_BONA01000017.1"/>
</dbReference>
<keyword evidence="3" id="KW-0808">Transferase</keyword>
<dbReference type="AlphaFoldDB" id="A0A316FVH4"/>
<dbReference type="PROSITE" id="PS50801">
    <property type="entry name" value="STAS"/>
    <property type="match status" value="1"/>
</dbReference>
<dbReference type="OrthoDB" id="3364147at2"/>
<dbReference type="SUPFAM" id="SSF55874">
    <property type="entry name" value="ATPase domain of HSP90 chaperone/DNA topoisomerase II/histidine kinase"/>
    <property type="match status" value="1"/>
</dbReference>
<keyword evidence="3" id="KW-0418">Kinase</keyword>
<evidence type="ECO:0000313" key="3">
    <source>
        <dbReference type="EMBL" id="PWK52423.1"/>
    </source>
</evidence>
<dbReference type="CDD" id="cd16936">
    <property type="entry name" value="HATPase_RsbW-like"/>
    <property type="match status" value="1"/>
</dbReference>
<keyword evidence="4" id="KW-1185">Reference proteome</keyword>
<dbReference type="GO" id="GO:0004674">
    <property type="term" value="F:protein serine/threonine kinase activity"/>
    <property type="evidence" value="ECO:0007669"/>
    <property type="project" value="UniProtKB-KW"/>
</dbReference>
<dbReference type="Gene3D" id="3.30.750.24">
    <property type="entry name" value="STAS domain"/>
    <property type="match status" value="1"/>
</dbReference>
<proteinExistence type="predicted"/>
<evidence type="ECO:0000259" key="2">
    <source>
        <dbReference type="PROSITE" id="PS50801"/>
    </source>
</evidence>
<dbReference type="EMBL" id="QGGR01000001">
    <property type="protein sequence ID" value="PWK52423.1"/>
    <property type="molecule type" value="Genomic_DNA"/>
</dbReference>
<evidence type="ECO:0000313" key="4">
    <source>
        <dbReference type="Proteomes" id="UP000245697"/>
    </source>
</evidence>
<dbReference type="SUPFAM" id="SSF52091">
    <property type="entry name" value="SpoIIaa-like"/>
    <property type="match status" value="1"/>
</dbReference>
<dbReference type="InterPro" id="IPR003594">
    <property type="entry name" value="HATPase_dom"/>
</dbReference>
<dbReference type="InterPro" id="IPR036890">
    <property type="entry name" value="HATPase_C_sf"/>
</dbReference>
<accession>A0A316FVH4</accession>
<keyword evidence="1" id="KW-0723">Serine/threonine-protein kinase</keyword>
<dbReference type="InterPro" id="IPR002645">
    <property type="entry name" value="STAS_dom"/>
</dbReference>
<protein>
    <submittedName>
        <fullName evidence="3">Histidine kinase-like protein</fullName>
    </submittedName>
</protein>
<organism evidence="3 4">
    <name type="scientific">Actinoplanes xinjiangensis</name>
    <dbReference type="NCBI Taxonomy" id="512350"/>
    <lineage>
        <taxon>Bacteria</taxon>
        <taxon>Bacillati</taxon>
        <taxon>Actinomycetota</taxon>
        <taxon>Actinomycetes</taxon>
        <taxon>Micromonosporales</taxon>
        <taxon>Micromonosporaceae</taxon>
        <taxon>Actinoplanes</taxon>
    </lineage>
</organism>
<dbReference type="Proteomes" id="UP000245697">
    <property type="component" value="Unassembled WGS sequence"/>
</dbReference>
<sequence>MAIQCAVSVDGANLVASLAGGLRLTDRPALQEQLLKCLADQPEALLVDLSAMWVDQPPALSSFTVVLRQAAQWPGTPVLFCAPRPRTRELLSTADGRLPLYPTVEAALAHLDGEPRTVPSISEDLLPVTGSTRHARDVTTEACARWELPGLVAPASLIVTELVANVIDHAHTMMTLRLSLRQRYLNIAVRDGSPHPPVSAAGLRPEIASGRGLLLIDELAYRWGHLPSNGGKVVWAALRRT</sequence>
<dbReference type="InterPro" id="IPR050267">
    <property type="entry name" value="Anti-sigma-factor_SerPK"/>
</dbReference>
<dbReference type="PANTHER" id="PTHR35526">
    <property type="entry name" value="ANTI-SIGMA-F FACTOR RSBW-RELATED"/>
    <property type="match status" value="1"/>
</dbReference>
<dbReference type="Gene3D" id="3.30.565.10">
    <property type="entry name" value="Histidine kinase-like ATPase, C-terminal domain"/>
    <property type="match status" value="1"/>
</dbReference>
<evidence type="ECO:0000256" key="1">
    <source>
        <dbReference type="ARBA" id="ARBA00022527"/>
    </source>
</evidence>
<reference evidence="3 4" key="1">
    <citation type="submission" date="2018-05" db="EMBL/GenBank/DDBJ databases">
        <title>Genomic Encyclopedia of Archaeal and Bacterial Type Strains, Phase II (KMG-II): from individual species to whole genera.</title>
        <authorList>
            <person name="Goeker M."/>
        </authorList>
    </citation>
    <scope>NUCLEOTIDE SEQUENCE [LARGE SCALE GENOMIC DNA]</scope>
    <source>
        <strain evidence="3 4">DSM 45184</strain>
    </source>
</reference>